<keyword evidence="2" id="KW-1185">Reference proteome</keyword>
<evidence type="ECO:0000313" key="1">
    <source>
        <dbReference type="EMBL" id="CAB1429819.1"/>
    </source>
</evidence>
<sequence length="100" mass="11095">MARGGEKVRGVLVQAKHGLTSRPTLSTSEGPSGWCGVMVGKDVVGEDVVNWKHEILSEFSQFCLRVEVTVSWVVDDPFRRRCTALFRLKICHCAHASLPQ</sequence>
<name>A0A9N7UDC3_PLEPL</name>
<accession>A0A9N7UDC3</accession>
<proteinExistence type="predicted"/>
<reference evidence="1" key="1">
    <citation type="submission" date="2020-03" db="EMBL/GenBank/DDBJ databases">
        <authorList>
            <person name="Weist P."/>
        </authorList>
    </citation>
    <scope>NUCLEOTIDE SEQUENCE</scope>
</reference>
<dbReference type="AlphaFoldDB" id="A0A9N7UDC3"/>
<organism evidence="1 2">
    <name type="scientific">Pleuronectes platessa</name>
    <name type="common">European plaice</name>
    <dbReference type="NCBI Taxonomy" id="8262"/>
    <lineage>
        <taxon>Eukaryota</taxon>
        <taxon>Metazoa</taxon>
        <taxon>Chordata</taxon>
        <taxon>Craniata</taxon>
        <taxon>Vertebrata</taxon>
        <taxon>Euteleostomi</taxon>
        <taxon>Actinopterygii</taxon>
        <taxon>Neopterygii</taxon>
        <taxon>Teleostei</taxon>
        <taxon>Neoteleostei</taxon>
        <taxon>Acanthomorphata</taxon>
        <taxon>Carangaria</taxon>
        <taxon>Pleuronectiformes</taxon>
        <taxon>Pleuronectoidei</taxon>
        <taxon>Pleuronectidae</taxon>
        <taxon>Pleuronectes</taxon>
    </lineage>
</organism>
<gene>
    <name evidence="1" type="ORF">PLEPLA_LOCUS17799</name>
</gene>
<protein>
    <submittedName>
        <fullName evidence="1">Uncharacterized protein</fullName>
    </submittedName>
</protein>
<evidence type="ECO:0000313" key="2">
    <source>
        <dbReference type="Proteomes" id="UP001153269"/>
    </source>
</evidence>
<dbReference type="EMBL" id="CADEAL010001174">
    <property type="protein sequence ID" value="CAB1429819.1"/>
    <property type="molecule type" value="Genomic_DNA"/>
</dbReference>
<comment type="caution">
    <text evidence="1">The sequence shown here is derived from an EMBL/GenBank/DDBJ whole genome shotgun (WGS) entry which is preliminary data.</text>
</comment>
<dbReference type="Proteomes" id="UP001153269">
    <property type="component" value="Unassembled WGS sequence"/>
</dbReference>